<feature type="region of interest" description="Disordered" evidence="1">
    <location>
        <begin position="1"/>
        <end position="70"/>
    </location>
</feature>
<accession>A0A4Y9LBM9</accession>
<dbReference type="Proteomes" id="UP000298225">
    <property type="component" value="Unassembled WGS sequence"/>
</dbReference>
<organism evidence="2 3">
    <name type="scientific">Bradyrhizobium frederickii</name>
    <dbReference type="NCBI Taxonomy" id="2560054"/>
    <lineage>
        <taxon>Bacteria</taxon>
        <taxon>Pseudomonadati</taxon>
        <taxon>Pseudomonadota</taxon>
        <taxon>Alphaproteobacteria</taxon>
        <taxon>Hyphomicrobiales</taxon>
        <taxon>Nitrobacteraceae</taxon>
        <taxon>Bradyrhizobium</taxon>
    </lineage>
</organism>
<name>A0A4Y9LBM9_9BRAD</name>
<dbReference type="OrthoDB" id="8256450at2"/>
<sequence>MIAFDANRADGALPPPLAGEGWGEGFSAVENPQEEKALTRAVGAPSPASGRGEANSKLATQSHEAPGVKQ</sequence>
<evidence type="ECO:0000256" key="1">
    <source>
        <dbReference type="SAM" id="MobiDB-lite"/>
    </source>
</evidence>
<proteinExistence type="predicted"/>
<dbReference type="EMBL" id="SPQU01000004">
    <property type="protein sequence ID" value="TFV40117.1"/>
    <property type="molecule type" value="Genomic_DNA"/>
</dbReference>
<dbReference type="AlphaFoldDB" id="A0A4Y9LBM9"/>
<comment type="caution">
    <text evidence="2">The sequence shown here is derived from an EMBL/GenBank/DDBJ whole genome shotgun (WGS) entry which is preliminary data.</text>
</comment>
<keyword evidence="3" id="KW-1185">Reference proteome</keyword>
<protein>
    <submittedName>
        <fullName evidence="2">Uncharacterized protein</fullName>
    </submittedName>
</protein>
<gene>
    <name evidence="2" type="ORF">E4K66_11005</name>
</gene>
<reference evidence="2 3" key="1">
    <citation type="submission" date="2019-03" db="EMBL/GenBank/DDBJ databases">
        <title>Bradyrhizobium strains diversity isolated from Chamaecrista fasciculata.</title>
        <authorList>
            <person name="Urquiaga M.C.O."/>
            <person name="Hungria M."/>
            <person name="Delamuta J.R.M."/>
        </authorList>
    </citation>
    <scope>NUCLEOTIDE SEQUENCE [LARGE SCALE GENOMIC DNA]</scope>
    <source>
        <strain evidence="2 3">CNPSo 3424</strain>
    </source>
</reference>
<evidence type="ECO:0000313" key="3">
    <source>
        <dbReference type="Proteomes" id="UP000298225"/>
    </source>
</evidence>
<evidence type="ECO:0000313" key="2">
    <source>
        <dbReference type="EMBL" id="TFV40117.1"/>
    </source>
</evidence>